<evidence type="ECO:0000313" key="2">
    <source>
        <dbReference type="Proteomes" id="UP000001734"/>
    </source>
</evidence>
<proteinExistence type="predicted"/>
<dbReference type="Proteomes" id="UP000001734">
    <property type="component" value="Plasmid pKP187"/>
</dbReference>
<dbReference type="HOGENOM" id="CLU_3184801_0_0_6"/>
<sequence length="46" mass="5351">MPYDTGIKHYLYRSRHRCNPLSQPAVQRKPVEITDGAIRSAYRYAA</sequence>
<dbReference type="EMBL" id="CP000965">
    <property type="protein sequence ID" value="ACI12046.1"/>
    <property type="molecule type" value="Genomic_DNA"/>
</dbReference>
<protein>
    <submittedName>
        <fullName evidence="1">Uncharacterized protein</fullName>
    </submittedName>
</protein>
<keyword evidence="1" id="KW-0614">Plasmid</keyword>
<organism evidence="1 2">
    <name type="scientific">Klebsiella variicola (strain 342)</name>
    <name type="common">Klebsiella pneumoniae</name>
    <dbReference type="NCBI Taxonomy" id="507522"/>
    <lineage>
        <taxon>Bacteria</taxon>
        <taxon>Pseudomonadati</taxon>
        <taxon>Pseudomonadota</taxon>
        <taxon>Gammaproteobacteria</taxon>
        <taxon>Enterobacterales</taxon>
        <taxon>Enterobacteriaceae</taxon>
        <taxon>Klebsiella/Raoultella group</taxon>
        <taxon>Klebsiella</taxon>
        <taxon>Klebsiella pneumoniae complex</taxon>
    </lineage>
</organism>
<dbReference type="AlphaFoldDB" id="B5RK52"/>
<name>B5RK52_KLEV3</name>
<accession>B5RK52</accession>
<dbReference type="BioCyc" id="KPNE507522:GI0B-5662-MONOMER"/>
<evidence type="ECO:0000313" key="1">
    <source>
        <dbReference type="EMBL" id="ACI12046.1"/>
    </source>
</evidence>
<dbReference type="KEGG" id="kpe:KPK_A0128"/>
<reference evidence="1 2" key="1">
    <citation type="journal article" date="2008" name="PLoS Genet.">
        <title>Complete genome sequence of the N2-fixing broad host range endophyte Klebsiella pneumoniae 342 and virulence predictions verified in mice.</title>
        <authorList>
            <person name="Fouts D.E."/>
            <person name="Tyler H.L."/>
            <person name="DeBoy R.T."/>
            <person name="Daugherty S."/>
            <person name="Ren Q."/>
            <person name="Badger J.H."/>
            <person name="Durkin A.S."/>
            <person name="Huot H."/>
            <person name="Shrivastava S."/>
            <person name="Kothari S."/>
            <person name="Dodson R.J."/>
            <person name="Mohamoud Y."/>
            <person name="Khouri H."/>
            <person name="Roesch L.F."/>
            <person name="Krogfelt K.A."/>
            <person name="Struve C."/>
            <person name="Triplett E.W."/>
            <person name="Methe B.A."/>
        </authorList>
    </citation>
    <scope>NUCLEOTIDE SEQUENCE [LARGE SCALE GENOMIC DNA]</scope>
    <source>
        <strain evidence="1 2">342</strain>
        <plasmid evidence="2">Plasmid pKP187</plasmid>
    </source>
</reference>
<geneLocation type="plasmid" evidence="1 2">
    <name>pKP187</name>
</geneLocation>
<gene>
    <name evidence="1" type="ordered locus">KPK_A0128</name>
</gene>